<dbReference type="Proteomes" id="UP001634394">
    <property type="component" value="Unassembled WGS sequence"/>
</dbReference>
<keyword evidence="2 5" id="KW-0812">Transmembrane</keyword>
<gene>
    <name evidence="7" type="ORF">ACJMK2_010876</name>
</gene>
<feature type="transmembrane region" description="Helical" evidence="5">
    <location>
        <begin position="65"/>
        <end position="86"/>
    </location>
</feature>
<dbReference type="InterPro" id="IPR008253">
    <property type="entry name" value="Marvel"/>
</dbReference>
<dbReference type="AlphaFoldDB" id="A0ABD3VGV0"/>
<keyword evidence="4 5" id="KW-0472">Membrane</keyword>
<evidence type="ECO:0000256" key="1">
    <source>
        <dbReference type="ARBA" id="ARBA00004141"/>
    </source>
</evidence>
<organism evidence="7 8">
    <name type="scientific">Sinanodonta woodiana</name>
    <name type="common">Chinese pond mussel</name>
    <name type="synonym">Anodonta woodiana</name>
    <dbReference type="NCBI Taxonomy" id="1069815"/>
    <lineage>
        <taxon>Eukaryota</taxon>
        <taxon>Metazoa</taxon>
        <taxon>Spiralia</taxon>
        <taxon>Lophotrochozoa</taxon>
        <taxon>Mollusca</taxon>
        <taxon>Bivalvia</taxon>
        <taxon>Autobranchia</taxon>
        <taxon>Heteroconchia</taxon>
        <taxon>Palaeoheterodonta</taxon>
        <taxon>Unionida</taxon>
        <taxon>Unionoidea</taxon>
        <taxon>Unionidae</taxon>
        <taxon>Unioninae</taxon>
        <taxon>Sinanodonta</taxon>
    </lineage>
</organism>
<name>A0ABD3VGV0_SINWO</name>
<proteinExistence type="predicted"/>
<dbReference type="PANTHER" id="PTHR22776">
    <property type="entry name" value="MARVEL-CONTAINING POTENTIAL LIPID RAFT-ASSOCIATED PROTEIN"/>
    <property type="match status" value="1"/>
</dbReference>
<evidence type="ECO:0000256" key="3">
    <source>
        <dbReference type="ARBA" id="ARBA00022989"/>
    </source>
</evidence>
<dbReference type="InterPro" id="IPR050578">
    <property type="entry name" value="MARVEL-CKLF_proteins"/>
</dbReference>
<keyword evidence="3 5" id="KW-1133">Transmembrane helix</keyword>
<dbReference type="Pfam" id="PF01284">
    <property type="entry name" value="MARVEL"/>
    <property type="match status" value="1"/>
</dbReference>
<comment type="subcellular location">
    <subcellularLocation>
        <location evidence="1">Membrane</location>
        <topology evidence="1">Multi-pass membrane protein</topology>
    </subcellularLocation>
</comment>
<dbReference type="PANTHER" id="PTHR22776:SF49">
    <property type="entry name" value="MARVEL DOMAIN-CONTAINING PROTEIN"/>
    <property type="match status" value="1"/>
</dbReference>
<evidence type="ECO:0000256" key="4">
    <source>
        <dbReference type="ARBA" id="ARBA00023136"/>
    </source>
</evidence>
<reference evidence="7 8" key="1">
    <citation type="submission" date="2024-11" db="EMBL/GenBank/DDBJ databases">
        <title>Chromosome-level genome assembly of the freshwater bivalve Anodonta woodiana.</title>
        <authorList>
            <person name="Chen X."/>
        </authorList>
    </citation>
    <scope>NUCLEOTIDE SEQUENCE [LARGE SCALE GENOMIC DNA]</scope>
    <source>
        <strain evidence="7">MN2024</strain>
        <tissue evidence="7">Gills</tissue>
    </source>
</reference>
<evidence type="ECO:0000256" key="2">
    <source>
        <dbReference type="ARBA" id="ARBA00022692"/>
    </source>
</evidence>
<protein>
    <recommendedName>
        <fullName evidence="6">MARVEL domain-containing protein</fullName>
    </recommendedName>
</protein>
<evidence type="ECO:0000313" key="7">
    <source>
        <dbReference type="EMBL" id="KAL3860809.1"/>
    </source>
</evidence>
<evidence type="ECO:0000313" key="8">
    <source>
        <dbReference type="Proteomes" id="UP001634394"/>
    </source>
</evidence>
<evidence type="ECO:0000259" key="6">
    <source>
        <dbReference type="Pfam" id="PF01284"/>
    </source>
</evidence>
<dbReference type="GO" id="GO:0016020">
    <property type="term" value="C:membrane"/>
    <property type="evidence" value="ECO:0007669"/>
    <property type="project" value="UniProtKB-SubCell"/>
</dbReference>
<accession>A0ABD3VGV0</accession>
<comment type="caution">
    <text evidence="7">The sequence shown here is derived from an EMBL/GenBank/DDBJ whole genome shotgun (WGS) entry which is preliminary data.</text>
</comment>
<feature type="domain" description="MARVEL" evidence="6">
    <location>
        <begin position="26"/>
        <end position="105"/>
    </location>
</feature>
<evidence type="ECO:0000256" key="5">
    <source>
        <dbReference type="SAM" id="Phobius"/>
    </source>
</evidence>
<dbReference type="EMBL" id="JBJQND010000012">
    <property type="protein sequence ID" value="KAL3860809.1"/>
    <property type="molecule type" value="Genomic_DNA"/>
</dbReference>
<sequence>MSTNEHSTNTPRAHSSRDGNVFDIIYFRTLDGILKKLEMIFDIVAFSCAAVWQDVPNTATFRSPAAGWTMFVTITAVVTTLALYILHACRLIYKLPGPWRLISLPSCCYGANRIFYGVRGSCKFIVTNPLTYITSVLLCLPLGNIIAVFLCVCLSNITSSYTTRLLTFPSKSSTIGLLLYFYKLNNISIGDL</sequence>
<feature type="transmembrane region" description="Helical" evidence="5">
    <location>
        <begin position="130"/>
        <end position="154"/>
    </location>
</feature>
<keyword evidence="8" id="KW-1185">Reference proteome</keyword>